<evidence type="ECO:0000256" key="6">
    <source>
        <dbReference type="ARBA" id="ARBA00022927"/>
    </source>
</evidence>
<dbReference type="PANTHER" id="PTHR34982:SF1">
    <property type="entry name" value="FLAGELLAR ASSEMBLY PROTEIN FLIH"/>
    <property type="match status" value="1"/>
</dbReference>
<evidence type="ECO:0000256" key="8">
    <source>
        <dbReference type="SAM" id="Coils"/>
    </source>
</evidence>
<feature type="domain" description="Flagellar assembly protein FliH/Type III secretion system HrpE" evidence="10">
    <location>
        <begin position="129"/>
        <end position="239"/>
    </location>
</feature>
<keyword evidence="4" id="KW-0813">Transport</keyword>
<accession>A0A5A8EZS6</accession>
<evidence type="ECO:0000256" key="2">
    <source>
        <dbReference type="ARBA" id="ARBA00006602"/>
    </source>
</evidence>
<dbReference type="GO" id="GO:0044781">
    <property type="term" value="P:bacterial-type flagellum organization"/>
    <property type="evidence" value="ECO:0007669"/>
    <property type="project" value="UniProtKB-KW"/>
</dbReference>
<evidence type="ECO:0000256" key="4">
    <source>
        <dbReference type="ARBA" id="ARBA00022448"/>
    </source>
</evidence>
<evidence type="ECO:0000256" key="5">
    <source>
        <dbReference type="ARBA" id="ARBA00022795"/>
    </source>
</evidence>
<sequence length="252" mass="29453">MGRKIIKAEESYKIESFKFQIFHAGKRGVSQFVFKHFDKEEVLGQEKEKPQKLQKIEEDKSLQKNEKQYEEQQVKSIDVEKIKLEAKEEGFKEGYEKGLQEGLKKAKEFQREYEAKKEDYLNILRDGINKAISNLEEIRKMINALDEDLPQLVLGYVKELIGYERKINDEMILSVFKKHIEKIKSAVDAIIYVNPKDLDVIKAEFPDYNFQPTEEVAPGGFKIKTNIGEFDFTVETILKNFEKTLNEEIEAS</sequence>
<dbReference type="Pfam" id="PF02108">
    <property type="entry name" value="FliH"/>
    <property type="match status" value="1"/>
</dbReference>
<dbReference type="GO" id="GO:0005829">
    <property type="term" value="C:cytosol"/>
    <property type="evidence" value="ECO:0007669"/>
    <property type="project" value="TreeGrafter"/>
</dbReference>
<keyword evidence="5" id="KW-1005">Bacterial flagellum biogenesis</keyword>
<evidence type="ECO:0000256" key="1">
    <source>
        <dbReference type="ARBA" id="ARBA00003041"/>
    </source>
</evidence>
<evidence type="ECO:0000313" key="12">
    <source>
        <dbReference type="Proteomes" id="UP000322876"/>
    </source>
</evidence>
<dbReference type="RefSeq" id="WP_149267187.1">
    <property type="nucleotide sequence ID" value="NZ_VFJB01000009.1"/>
</dbReference>
<keyword evidence="12" id="KW-1185">Reference proteome</keyword>
<feature type="coiled-coil region" evidence="8">
    <location>
        <begin position="99"/>
        <end position="148"/>
    </location>
</feature>
<dbReference type="InterPro" id="IPR051472">
    <property type="entry name" value="T3SS_Stator/FliH"/>
</dbReference>
<comment type="similarity">
    <text evidence="2">Belongs to the FliH family.</text>
</comment>
<keyword evidence="7" id="KW-1006">Bacterial flagellum protein export</keyword>
<evidence type="ECO:0000256" key="7">
    <source>
        <dbReference type="ARBA" id="ARBA00023225"/>
    </source>
</evidence>
<dbReference type="EMBL" id="VFJB01000009">
    <property type="protein sequence ID" value="KAA0257042.1"/>
    <property type="molecule type" value="Genomic_DNA"/>
</dbReference>
<dbReference type="PANTHER" id="PTHR34982">
    <property type="entry name" value="YOP PROTEINS TRANSLOCATION PROTEIN L"/>
    <property type="match status" value="1"/>
</dbReference>
<evidence type="ECO:0000313" key="11">
    <source>
        <dbReference type="EMBL" id="KAA0257042.1"/>
    </source>
</evidence>
<name>A0A5A8EZS6_9BACT</name>
<comment type="function">
    <text evidence="1">Needed for flagellar regrowth and assembly.</text>
</comment>
<evidence type="ECO:0000256" key="9">
    <source>
        <dbReference type="SAM" id="MobiDB-lite"/>
    </source>
</evidence>
<gene>
    <name evidence="11" type="ORF">FHQ18_10765</name>
</gene>
<dbReference type="AlphaFoldDB" id="A0A5A8EZS6"/>
<proteinExistence type="inferred from homology"/>
<dbReference type="SUPFAM" id="SSF160527">
    <property type="entry name" value="V-type ATPase subunit E-like"/>
    <property type="match status" value="1"/>
</dbReference>
<keyword evidence="8" id="KW-0175">Coiled coil</keyword>
<dbReference type="Proteomes" id="UP000322876">
    <property type="component" value="Unassembled WGS sequence"/>
</dbReference>
<evidence type="ECO:0000259" key="10">
    <source>
        <dbReference type="Pfam" id="PF02108"/>
    </source>
</evidence>
<dbReference type="OrthoDB" id="9804053at2"/>
<organism evidence="11 12">
    <name type="scientific">Deferribacter autotrophicus</name>
    <dbReference type="NCBI Taxonomy" id="500465"/>
    <lineage>
        <taxon>Bacteria</taxon>
        <taxon>Pseudomonadati</taxon>
        <taxon>Deferribacterota</taxon>
        <taxon>Deferribacteres</taxon>
        <taxon>Deferribacterales</taxon>
        <taxon>Deferribacteraceae</taxon>
        <taxon>Deferribacter</taxon>
    </lineage>
</organism>
<feature type="region of interest" description="Disordered" evidence="9">
    <location>
        <begin position="44"/>
        <end position="70"/>
    </location>
</feature>
<comment type="caution">
    <text evidence="11">The sequence shown here is derived from an EMBL/GenBank/DDBJ whole genome shotgun (WGS) entry which is preliminary data.</text>
</comment>
<dbReference type="GO" id="GO:0015031">
    <property type="term" value="P:protein transport"/>
    <property type="evidence" value="ECO:0007669"/>
    <property type="project" value="UniProtKB-KW"/>
</dbReference>
<protein>
    <recommendedName>
        <fullName evidence="3">Flagellar assembly protein FliH</fullName>
    </recommendedName>
</protein>
<evidence type="ECO:0000256" key="3">
    <source>
        <dbReference type="ARBA" id="ARBA00016507"/>
    </source>
</evidence>
<reference evidence="11 12" key="1">
    <citation type="submission" date="2019-06" db="EMBL/GenBank/DDBJ databases">
        <title>Genomic insights into carbon and energy metabolism of Deferribacter autotrophicus revealed new metabolic traits in the phylum Deferribacteres.</title>
        <authorList>
            <person name="Slobodkin A.I."/>
            <person name="Slobodkina G.B."/>
            <person name="Allioux M."/>
            <person name="Alain K."/>
            <person name="Jebbar M."/>
            <person name="Shadrin V."/>
            <person name="Kublanov I.V."/>
            <person name="Toshchakov S.V."/>
            <person name="Bonch-Osmolovskaya E.A."/>
        </authorList>
    </citation>
    <scope>NUCLEOTIDE SEQUENCE [LARGE SCALE GENOMIC DNA]</scope>
    <source>
        <strain evidence="11 12">SL50</strain>
    </source>
</reference>
<dbReference type="InterPro" id="IPR018035">
    <property type="entry name" value="Flagellar_FliH/T3SS_HrpE"/>
</dbReference>
<keyword evidence="6" id="KW-0653">Protein transport</keyword>